<accession>A0A9D1RGJ4</accession>
<dbReference type="PANTHER" id="PTHR43630:SF1">
    <property type="entry name" value="POLY-BETA-1,6-N-ACETYL-D-GLUCOSAMINE SYNTHASE"/>
    <property type="match status" value="1"/>
</dbReference>
<sequence>MDFLQYQFTQITLVAGICTLFFLVIQLLYYFIVYGKVAFFDENKKKNVHEDSVQLPPVSVVVAAKNEEYHLKQNLVTLLEQDYPQYEVIVVNDASTDESVYVLKALSKIYSNLKVVNLVVNVNKFKGKKFPLSIGIKSAKYEHIIVTCAECEVLSDKWLSSLASFFSAKKTVLLGYGAYKTEKTLLNKLIQYDTVTKAMSYMGFALCGMPYMGVGRNLGYTKKSFYAIGGFTKHYHVVAGDDDMFVNQIANKQNTAVVLNKNSFTHATPKHSFREWFIQKRRELSTFKYYKTSHKILLSLLPWSVFLFYAGIIILLLNTFPWQYVVLFVLLKYVLQVIIYYKAGKVLDVKGLYPYVPLFEIYFLVLNSSMRLKNLLSRKS</sequence>
<keyword evidence="2 6" id="KW-0328">Glycosyltransferase</keyword>
<dbReference type="Proteomes" id="UP000824267">
    <property type="component" value="Unassembled WGS sequence"/>
</dbReference>
<comment type="similarity">
    <text evidence="1">Belongs to the glycosyltransferase 2 family.</text>
</comment>
<evidence type="ECO:0000256" key="2">
    <source>
        <dbReference type="ARBA" id="ARBA00022676"/>
    </source>
</evidence>
<feature type="transmembrane region" description="Helical" evidence="4">
    <location>
        <begin position="296"/>
        <end position="316"/>
    </location>
</feature>
<gene>
    <name evidence="6" type="ORF">IAC47_01720</name>
</gene>
<evidence type="ECO:0000313" key="6">
    <source>
        <dbReference type="EMBL" id="HIW86980.1"/>
    </source>
</evidence>
<dbReference type="InterPro" id="IPR001173">
    <property type="entry name" value="Glyco_trans_2-like"/>
</dbReference>
<evidence type="ECO:0000256" key="3">
    <source>
        <dbReference type="ARBA" id="ARBA00022679"/>
    </source>
</evidence>
<keyword evidence="4" id="KW-0812">Transmembrane</keyword>
<dbReference type="EMBL" id="DXGG01000061">
    <property type="protein sequence ID" value="HIW86980.1"/>
    <property type="molecule type" value="Genomic_DNA"/>
</dbReference>
<feature type="transmembrane region" description="Helical" evidence="4">
    <location>
        <begin position="322"/>
        <end position="340"/>
    </location>
</feature>
<feature type="domain" description="Glycosyltransferase 2-like" evidence="5">
    <location>
        <begin position="59"/>
        <end position="192"/>
    </location>
</feature>
<dbReference type="EC" id="2.4.-.-" evidence="6"/>
<dbReference type="Gene3D" id="3.90.550.10">
    <property type="entry name" value="Spore Coat Polysaccharide Biosynthesis Protein SpsA, Chain A"/>
    <property type="match status" value="1"/>
</dbReference>
<comment type="caution">
    <text evidence="6">The sequence shown here is derived from an EMBL/GenBank/DDBJ whole genome shotgun (WGS) entry which is preliminary data.</text>
</comment>
<name>A0A9D1RGJ4_9BACT</name>
<evidence type="ECO:0000256" key="4">
    <source>
        <dbReference type="SAM" id="Phobius"/>
    </source>
</evidence>
<dbReference type="InterPro" id="IPR029044">
    <property type="entry name" value="Nucleotide-diphossugar_trans"/>
</dbReference>
<reference evidence="6" key="2">
    <citation type="submission" date="2021-04" db="EMBL/GenBank/DDBJ databases">
        <authorList>
            <person name="Gilroy R."/>
        </authorList>
    </citation>
    <scope>NUCLEOTIDE SEQUENCE</scope>
    <source>
        <strain evidence="6">Gambia16-930</strain>
    </source>
</reference>
<evidence type="ECO:0000256" key="1">
    <source>
        <dbReference type="ARBA" id="ARBA00006739"/>
    </source>
</evidence>
<dbReference type="Pfam" id="PF00535">
    <property type="entry name" value="Glycos_transf_2"/>
    <property type="match status" value="1"/>
</dbReference>
<keyword evidence="3 6" id="KW-0808">Transferase</keyword>
<evidence type="ECO:0000259" key="5">
    <source>
        <dbReference type="Pfam" id="PF00535"/>
    </source>
</evidence>
<organism evidence="6 7">
    <name type="scientific">Candidatus Onthomorpha intestinigallinarum</name>
    <dbReference type="NCBI Taxonomy" id="2840880"/>
    <lineage>
        <taxon>Bacteria</taxon>
        <taxon>Pseudomonadati</taxon>
        <taxon>Bacteroidota</taxon>
        <taxon>Bacteroidia</taxon>
        <taxon>Bacteroidales</taxon>
        <taxon>Candidatus Onthomorpha</taxon>
    </lineage>
</organism>
<proteinExistence type="inferred from homology"/>
<keyword evidence="4" id="KW-0472">Membrane</keyword>
<dbReference type="AlphaFoldDB" id="A0A9D1RGJ4"/>
<dbReference type="GO" id="GO:0016757">
    <property type="term" value="F:glycosyltransferase activity"/>
    <property type="evidence" value="ECO:0007669"/>
    <property type="project" value="UniProtKB-KW"/>
</dbReference>
<feature type="transmembrane region" description="Helical" evidence="4">
    <location>
        <begin position="12"/>
        <end position="35"/>
    </location>
</feature>
<reference evidence="6" key="1">
    <citation type="journal article" date="2021" name="PeerJ">
        <title>Extensive microbial diversity within the chicken gut microbiome revealed by metagenomics and culture.</title>
        <authorList>
            <person name="Gilroy R."/>
            <person name="Ravi A."/>
            <person name="Getino M."/>
            <person name="Pursley I."/>
            <person name="Horton D.L."/>
            <person name="Alikhan N.F."/>
            <person name="Baker D."/>
            <person name="Gharbi K."/>
            <person name="Hall N."/>
            <person name="Watson M."/>
            <person name="Adriaenssens E.M."/>
            <person name="Foster-Nyarko E."/>
            <person name="Jarju S."/>
            <person name="Secka A."/>
            <person name="Antonio M."/>
            <person name="Oren A."/>
            <person name="Chaudhuri R.R."/>
            <person name="La Ragione R."/>
            <person name="Hildebrand F."/>
            <person name="Pallen M.J."/>
        </authorList>
    </citation>
    <scope>NUCLEOTIDE SEQUENCE</scope>
    <source>
        <strain evidence="6">Gambia16-930</strain>
    </source>
</reference>
<dbReference type="SUPFAM" id="SSF53448">
    <property type="entry name" value="Nucleotide-diphospho-sugar transferases"/>
    <property type="match status" value="1"/>
</dbReference>
<keyword evidence="4" id="KW-1133">Transmembrane helix</keyword>
<protein>
    <submittedName>
        <fullName evidence="6">Glycosyltransferase</fullName>
        <ecNumber evidence="6">2.4.-.-</ecNumber>
    </submittedName>
</protein>
<evidence type="ECO:0000313" key="7">
    <source>
        <dbReference type="Proteomes" id="UP000824267"/>
    </source>
</evidence>
<dbReference type="PANTHER" id="PTHR43630">
    <property type="entry name" value="POLY-BETA-1,6-N-ACETYL-D-GLUCOSAMINE SYNTHASE"/>
    <property type="match status" value="1"/>
</dbReference>